<protein>
    <submittedName>
        <fullName evidence="4">Uncharacterized protein</fullName>
    </submittedName>
</protein>
<dbReference type="Gene3D" id="3.40.50.150">
    <property type="entry name" value="Vaccinia Virus protein VP39"/>
    <property type="match status" value="1"/>
</dbReference>
<keyword evidence="1" id="KW-0963">Cytoplasm</keyword>
<dbReference type="InterPro" id="IPR003682">
    <property type="entry name" value="rRNA_ssu_MeTfrase_G"/>
</dbReference>
<evidence type="ECO:0000313" key="5">
    <source>
        <dbReference type="Proteomes" id="UP000298416"/>
    </source>
</evidence>
<keyword evidence="3" id="KW-0808">Transferase</keyword>
<dbReference type="AlphaFoldDB" id="A0A8X8YW04"/>
<evidence type="ECO:0000313" key="4">
    <source>
        <dbReference type="EMBL" id="KAG6382622.1"/>
    </source>
</evidence>
<dbReference type="InterPro" id="IPR029063">
    <property type="entry name" value="SAM-dependent_MTases_sf"/>
</dbReference>
<comment type="caution">
    <text evidence="4">The sequence shown here is derived from an EMBL/GenBank/DDBJ whole genome shotgun (WGS) entry which is preliminary data.</text>
</comment>
<dbReference type="PANTHER" id="PTHR31760">
    <property type="entry name" value="S-ADENOSYL-L-METHIONINE-DEPENDENT METHYLTRANSFERASES SUPERFAMILY PROTEIN"/>
    <property type="match status" value="1"/>
</dbReference>
<organism evidence="4">
    <name type="scientific">Salvia splendens</name>
    <name type="common">Scarlet sage</name>
    <dbReference type="NCBI Taxonomy" id="180675"/>
    <lineage>
        <taxon>Eukaryota</taxon>
        <taxon>Viridiplantae</taxon>
        <taxon>Streptophyta</taxon>
        <taxon>Embryophyta</taxon>
        <taxon>Tracheophyta</taxon>
        <taxon>Spermatophyta</taxon>
        <taxon>Magnoliopsida</taxon>
        <taxon>eudicotyledons</taxon>
        <taxon>Gunneridae</taxon>
        <taxon>Pentapetalae</taxon>
        <taxon>asterids</taxon>
        <taxon>lamiids</taxon>
        <taxon>Lamiales</taxon>
        <taxon>Lamiaceae</taxon>
        <taxon>Nepetoideae</taxon>
        <taxon>Mentheae</taxon>
        <taxon>Salviinae</taxon>
        <taxon>Salvia</taxon>
        <taxon>Salvia subgen. Calosphace</taxon>
        <taxon>core Calosphace</taxon>
    </lineage>
</organism>
<dbReference type="Proteomes" id="UP000298416">
    <property type="component" value="Unassembled WGS sequence"/>
</dbReference>
<gene>
    <name evidence="4" type="ORF">SASPL_157700</name>
</gene>
<keyword evidence="2" id="KW-0698">rRNA processing</keyword>
<accession>A0A8X8YW04</accession>
<evidence type="ECO:0000256" key="3">
    <source>
        <dbReference type="ARBA" id="ARBA00022679"/>
    </source>
</evidence>
<evidence type="ECO:0000256" key="2">
    <source>
        <dbReference type="ARBA" id="ARBA00022552"/>
    </source>
</evidence>
<dbReference type="PANTHER" id="PTHR31760:SF0">
    <property type="entry name" value="S-ADENOSYL-L-METHIONINE-DEPENDENT METHYLTRANSFERASES SUPERFAMILY PROTEIN"/>
    <property type="match status" value="1"/>
</dbReference>
<dbReference type="EMBL" id="PNBA02000991">
    <property type="protein sequence ID" value="KAG6382622.1"/>
    <property type="molecule type" value="Genomic_DNA"/>
</dbReference>
<sequence>MVLIGMRSFFDRPKLNLMAVKEENEVIEEESECADFVLIRQSDLCIGQIVGRNLDCRENFDIAVARAVEEMRVLGIYLQLGHDPQFVLFAGGSCKELFILVYMPHRKFGQRTAIICLNDGRPPGKYPRAPGIPSKLPL</sequence>
<keyword evidence="5" id="KW-1185">Reference proteome</keyword>
<evidence type="ECO:0000256" key="1">
    <source>
        <dbReference type="ARBA" id="ARBA00022490"/>
    </source>
</evidence>
<dbReference type="GO" id="GO:0070043">
    <property type="term" value="F:rRNA (guanine-N7-)-methyltransferase activity"/>
    <property type="evidence" value="ECO:0007669"/>
    <property type="project" value="TreeGrafter"/>
</dbReference>
<dbReference type="GO" id="GO:0005829">
    <property type="term" value="C:cytosol"/>
    <property type="evidence" value="ECO:0007669"/>
    <property type="project" value="TreeGrafter"/>
</dbReference>
<reference evidence="4" key="1">
    <citation type="submission" date="2018-01" db="EMBL/GenBank/DDBJ databases">
        <authorList>
            <person name="Mao J.F."/>
        </authorList>
    </citation>
    <scope>NUCLEOTIDE SEQUENCE</scope>
    <source>
        <strain evidence="4">Huo1</strain>
        <tissue evidence="4">Leaf</tissue>
    </source>
</reference>
<proteinExistence type="predicted"/>
<name>A0A8X8YW04_SALSN</name>
<reference evidence="4" key="2">
    <citation type="submission" date="2020-08" db="EMBL/GenBank/DDBJ databases">
        <title>Plant Genome Project.</title>
        <authorList>
            <person name="Zhang R.-G."/>
        </authorList>
    </citation>
    <scope>NUCLEOTIDE SEQUENCE</scope>
    <source>
        <strain evidence="4">Huo1</strain>
        <tissue evidence="4">Leaf</tissue>
    </source>
</reference>